<comment type="similarity">
    <text evidence="1">Belongs to the AB hydrolase superfamily. FUS2 hydrolase family.</text>
</comment>
<feature type="domain" description="AB hydrolase-1" evidence="2">
    <location>
        <begin position="169"/>
        <end position="358"/>
    </location>
</feature>
<comment type="caution">
    <text evidence="3">The sequence shown here is derived from an EMBL/GenBank/DDBJ whole genome shotgun (WGS) entry which is preliminary data.</text>
</comment>
<dbReference type="Gene3D" id="3.40.50.1820">
    <property type="entry name" value="alpha/beta hydrolase"/>
    <property type="match status" value="1"/>
</dbReference>
<dbReference type="InterPro" id="IPR000073">
    <property type="entry name" value="AB_hydrolase_1"/>
</dbReference>
<dbReference type="SUPFAM" id="SSF53474">
    <property type="entry name" value="alpha/beta-Hydrolases"/>
    <property type="match status" value="1"/>
</dbReference>
<sequence>MLQLSTNAHFHFELLRVLATTRSYGADIAEVLRVCQRIKPGDFESWYEEFRRLAEWVESTVNDNAEHDKVTLRDAYFRISRYHFASSFFLHGNQSDSRLVESYKLWKSYFDKATSLLAIPAERHTLDAGDFKIPVILLRASLDNRARSCLIMGSGLDGSAEEMLHFHGFAALERGHHVILYEGPGQTGVRRDQGLGFIYDWERVVTPIVDWLQNVPFVDSSKCGLFGVSLGGYLAARAAAFEHRLAAVILNDAIYTFSDVLEQMLGESAMQYEAAGDIDNFHAAVEQQCQSNTKLRWLANQLKYAFATETIHEALQATRKLTVAGILDNVQCPVFVGDAEHDLFVRSEQPPLVAKELGKWATYKKFTKAEAAEAHCHLGATVFANQVMLEWFQNQVGAVESQATSLK</sequence>
<gene>
    <name evidence="3" type="ORF">B0A52_08523</name>
</gene>
<reference evidence="3 4" key="1">
    <citation type="submission" date="2017-03" db="EMBL/GenBank/DDBJ databases">
        <title>Genomes of endolithic fungi from Antarctica.</title>
        <authorList>
            <person name="Coleine C."/>
            <person name="Masonjones S."/>
            <person name="Stajich J.E."/>
        </authorList>
    </citation>
    <scope>NUCLEOTIDE SEQUENCE [LARGE SCALE GENOMIC DNA]</scope>
    <source>
        <strain evidence="3 4">CCFEE 6314</strain>
    </source>
</reference>
<dbReference type="InterPro" id="IPR050261">
    <property type="entry name" value="FrsA_esterase"/>
</dbReference>
<dbReference type="Proteomes" id="UP000288859">
    <property type="component" value="Unassembled WGS sequence"/>
</dbReference>
<evidence type="ECO:0000256" key="1">
    <source>
        <dbReference type="ARBA" id="ARBA00038115"/>
    </source>
</evidence>
<evidence type="ECO:0000313" key="4">
    <source>
        <dbReference type="Proteomes" id="UP000288859"/>
    </source>
</evidence>
<dbReference type="AlphaFoldDB" id="A0A438MVZ3"/>
<accession>A0A438MVZ3</accession>
<evidence type="ECO:0000259" key="2">
    <source>
        <dbReference type="Pfam" id="PF12697"/>
    </source>
</evidence>
<dbReference type="VEuPathDB" id="FungiDB:PV10_08183"/>
<proteinExistence type="inferred from homology"/>
<dbReference type="Pfam" id="PF12697">
    <property type="entry name" value="Abhydrolase_6"/>
    <property type="match status" value="1"/>
</dbReference>
<protein>
    <recommendedName>
        <fullName evidence="2">AB hydrolase-1 domain-containing protein</fullName>
    </recommendedName>
</protein>
<dbReference type="InterPro" id="IPR029058">
    <property type="entry name" value="AB_hydrolase_fold"/>
</dbReference>
<dbReference type="PANTHER" id="PTHR22946:SF12">
    <property type="entry name" value="CONIDIAL PIGMENT BIOSYNTHESIS PROTEIN AYG1 (AFU_ORTHOLOGUE AFUA_2G17550)"/>
    <property type="match status" value="1"/>
</dbReference>
<dbReference type="OrthoDB" id="249703at2759"/>
<evidence type="ECO:0000313" key="3">
    <source>
        <dbReference type="EMBL" id="RVX67918.1"/>
    </source>
</evidence>
<dbReference type="Gene3D" id="1.20.1440.110">
    <property type="entry name" value="acylaminoacyl peptidase"/>
    <property type="match status" value="1"/>
</dbReference>
<organism evidence="3 4">
    <name type="scientific">Exophiala mesophila</name>
    <name type="common">Black yeast-like fungus</name>
    <dbReference type="NCBI Taxonomy" id="212818"/>
    <lineage>
        <taxon>Eukaryota</taxon>
        <taxon>Fungi</taxon>
        <taxon>Dikarya</taxon>
        <taxon>Ascomycota</taxon>
        <taxon>Pezizomycotina</taxon>
        <taxon>Eurotiomycetes</taxon>
        <taxon>Chaetothyriomycetidae</taxon>
        <taxon>Chaetothyriales</taxon>
        <taxon>Herpotrichiellaceae</taxon>
        <taxon>Exophiala</taxon>
    </lineage>
</organism>
<dbReference type="PANTHER" id="PTHR22946">
    <property type="entry name" value="DIENELACTONE HYDROLASE DOMAIN-CONTAINING PROTEIN-RELATED"/>
    <property type="match status" value="1"/>
</dbReference>
<name>A0A438MVZ3_EXOME</name>
<dbReference type="EMBL" id="NAJM01000043">
    <property type="protein sequence ID" value="RVX67918.1"/>
    <property type="molecule type" value="Genomic_DNA"/>
</dbReference>